<dbReference type="OrthoDB" id="5861865at2"/>
<dbReference type="Proteomes" id="UP000262882">
    <property type="component" value="Unassembled WGS sequence"/>
</dbReference>
<sequence>MTDTRARGKNEIQMNVAVVGVLGLAVLVAAPVSAASTRGVPEIEIGYVNGSGCPDGSATVEADANGFVVRYSAYAVRIGGDARPSDARRNCRLGLKVTLPEGLTYAVAGSDHRGSMRLESGVRAIFRSAHYYGNHSDRHPLRRDIKGPGNEDWVISETRGGAQLFWVPCGEKWGLILSTELVLSGSDTSNASVMDMNSGLGSAYRFAWRTCP</sequence>
<dbReference type="AlphaFoldDB" id="A0A372G6L6"/>
<keyword evidence="2" id="KW-1185">Reference proteome</keyword>
<evidence type="ECO:0000313" key="2">
    <source>
        <dbReference type="Proteomes" id="UP000262882"/>
    </source>
</evidence>
<dbReference type="EMBL" id="QVNQ01000018">
    <property type="protein sequence ID" value="RFS81038.1"/>
    <property type="molecule type" value="Genomic_DNA"/>
</dbReference>
<name>A0A372G6L6_9ACTN</name>
<evidence type="ECO:0000313" key="1">
    <source>
        <dbReference type="EMBL" id="RFS81038.1"/>
    </source>
</evidence>
<protein>
    <submittedName>
        <fullName evidence="1">DUF4360 domain-containing protein</fullName>
    </submittedName>
</protein>
<proteinExistence type="predicted"/>
<comment type="caution">
    <text evidence="1">The sequence shown here is derived from an EMBL/GenBank/DDBJ whole genome shotgun (WGS) entry which is preliminary data.</text>
</comment>
<dbReference type="InterPro" id="IPR025649">
    <property type="entry name" value="DUF4360"/>
</dbReference>
<dbReference type="RefSeq" id="WP_117405164.1">
    <property type="nucleotide sequence ID" value="NZ_QVNQ01000018.1"/>
</dbReference>
<gene>
    <name evidence="1" type="ORF">D0T12_34115</name>
</gene>
<organism evidence="1 2">
    <name type="scientific">Actinomadura spongiicola</name>
    <dbReference type="NCBI Taxonomy" id="2303421"/>
    <lineage>
        <taxon>Bacteria</taxon>
        <taxon>Bacillati</taxon>
        <taxon>Actinomycetota</taxon>
        <taxon>Actinomycetes</taxon>
        <taxon>Streptosporangiales</taxon>
        <taxon>Thermomonosporaceae</taxon>
        <taxon>Actinomadura</taxon>
    </lineage>
</organism>
<reference evidence="1 2" key="1">
    <citation type="submission" date="2018-08" db="EMBL/GenBank/DDBJ databases">
        <title>Actinomadura spongicola sp. nov., isolated from marine sponge Leucetta chagosensis.</title>
        <authorList>
            <person name="Li L."/>
            <person name="Lin H.W."/>
        </authorList>
    </citation>
    <scope>NUCLEOTIDE SEQUENCE [LARGE SCALE GENOMIC DNA]</scope>
    <source>
        <strain evidence="1 2">LHW52907</strain>
    </source>
</reference>
<dbReference type="PANTHER" id="PTHR38847:SF1">
    <property type="entry name" value="PSEUDOURIDINE SYNTHASE RSUA_RLUA-LIKE DOMAIN-CONTAINING PROTEIN"/>
    <property type="match status" value="1"/>
</dbReference>
<dbReference type="Pfam" id="PF14273">
    <property type="entry name" value="DUF4360"/>
    <property type="match status" value="1"/>
</dbReference>
<accession>A0A372G6L6</accession>
<dbReference type="PANTHER" id="PTHR38847">
    <property type="match status" value="1"/>
</dbReference>